<dbReference type="GO" id="GO:0016646">
    <property type="term" value="F:oxidoreductase activity, acting on the CH-NH group of donors, NAD or NADP as acceptor"/>
    <property type="evidence" value="ECO:0007669"/>
    <property type="project" value="TreeGrafter"/>
</dbReference>
<feature type="domain" description="NAD(P)-binding" evidence="1">
    <location>
        <begin position="8"/>
        <end position="201"/>
    </location>
</feature>
<proteinExistence type="predicted"/>
<organism evidence="2 3">
    <name type="scientific">Parafrankia irregularis</name>
    <dbReference type="NCBI Taxonomy" id="795642"/>
    <lineage>
        <taxon>Bacteria</taxon>
        <taxon>Bacillati</taxon>
        <taxon>Actinomycetota</taxon>
        <taxon>Actinomycetes</taxon>
        <taxon>Frankiales</taxon>
        <taxon>Frankiaceae</taxon>
        <taxon>Parafrankia</taxon>
    </lineage>
</organism>
<reference evidence="3" key="1">
    <citation type="submission" date="2015-11" db="EMBL/GenBank/DDBJ databases">
        <authorList>
            <person name="Varghese N."/>
        </authorList>
    </citation>
    <scope>NUCLEOTIDE SEQUENCE [LARGE SCALE GENOMIC DNA]</scope>
    <source>
        <strain evidence="3">DSM 45899</strain>
    </source>
</reference>
<dbReference type="PANTHER" id="PTHR43355:SF2">
    <property type="entry name" value="FLAVIN REDUCTASE (NADPH)"/>
    <property type="match status" value="1"/>
</dbReference>
<dbReference type="Gene3D" id="3.40.50.720">
    <property type="entry name" value="NAD(P)-binding Rossmann-like Domain"/>
    <property type="match status" value="1"/>
</dbReference>
<dbReference type="SUPFAM" id="SSF51735">
    <property type="entry name" value="NAD(P)-binding Rossmann-fold domains"/>
    <property type="match status" value="1"/>
</dbReference>
<dbReference type="RefSeq" id="WP_091284734.1">
    <property type="nucleotide sequence ID" value="NZ_FAOZ01000036.1"/>
</dbReference>
<dbReference type="InterPro" id="IPR036291">
    <property type="entry name" value="NAD(P)-bd_dom_sf"/>
</dbReference>
<dbReference type="EMBL" id="FAOZ01000036">
    <property type="protein sequence ID" value="CUU60155.1"/>
    <property type="molecule type" value="Genomic_DNA"/>
</dbReference>
<evidence type="ECO:0000259" key="1">
    <source>
        <dbReference type="Pfam" id="PF13460"/>
    </source>
</evidence>
<accession>A0A0S4QWV5</accession>
<dbReference type="PANTHER" id="PTHR43355">
    <property type="entry name" value="FLAVIN REDUCTASE (NADPH)"/>
    <property type="match status" value="1"/>
</dbReference>
<dbReference type="InterPro" id="IPR016040">
    <property type="entry name" value="NAD(P)-bd_dom"/>
</dbReference>
<dbReference type="Pfam" id="PF13460">
    <property type="entry name" value="NAD_binding_10"/>
    <property type="match status" value="1"/>
</dbReference>
<dbReference type="Proteomes" id="UP000198802">
    <property type="component" value="Unassembled WGS sequence"/>
</dbReference>
<dbReference type="AlphaFoldDB" id="A0A0S4QWV5"/>
<keyword evidence="3" id="KW-1185">Reference proteome</keyword>
<name>A0A0S4QWV5_9ACTN</name>
<evidence type="ECO:0000313" key="2">
    <source>
        <dbReference type="EMBL" id="CUU60155.1"/>
    </source>
</evidence>
<gene>
    <name evidence="2" type="ORF">Ga0074812_13615</name>
</gene>
<protein>
    <recommendedName>
        <fullName evidence="1">NAD(P)-binding domain-containing protein</fullName>
    </recommendedName>
</protein>
<evidence type="ECO:0000313" key="3">
    <source>
        <dbReference type="Proteomes" id="UP000198802"/>
    </source>
</evidence>
<dbReference type="InterPro" id="IPR051606">
    <property type="entry name" value="Polyketide_Oxido-like"/>
</dbReference>
<sequence>MARIVVLGAGGQVGQSIVAEAVKRGHEVTAVDQDKNSLNGISRQANAVAGDVTSRDVIQKQAQNADVVVVALTGSARPEHANAARAIVDVAGKLGNKAPAVIQVSSGGLLENTDGERILDTKDYPASERKEALDQADALDVLRAAKGSVKWSSIAPPPRNFGPGRRRDAYRTASDRPVVDAQGNIGISFEDFALAVIDEVEKPRFRNKRYTVGN</sequence>